<evidence type="ECO:0000256" key="9">
    <source>
        <dbReference type="RuleBase" id="RU363044"/>
    </source>
</evidence>
<dbReference type="Pfam" id="PF05970">
    <property type="entry name" value="PIF1"/>
    <property type="match status" value="1"/>
</dbReference>
<dbReference type="GO" id="GO:0016787">
    <property type="term" value="F:hydrolase activity"/>
    <property type="evidence" value="ECO:0007669"/>
    <property type="project" value="UniProtKB-KW"/>
</dbReference>
<dbReference type="Gene3D" id="3.40.50.300">
    <property type="entry name" value="P-loop containing nucleotide triphosphate hydrolases"/>
    <property type="match status" value="2"/>
</dbReference>
<dbReference type="InterPro" id="IPR010285">
    <property type="entry name" value="DNA_helicase_pif1-like_DEAD"/>
</dbReference>
<evidence type="ECO:0000313" key="12">
    <source>
        <dbReference type="EMBL" id="KAF5667135.1"/>
    </source>
</evidence>
<evidence type="ECO:0000256" key="8">
    <source>
        <dbReference type="ARBA" id="ARBA00023235"/>
    </source>
</evidence>
<evidence type="ECO:0000256" key="2">
    <source>
        <dbReference type="ARBA" id="ARBA00022763"/>
    </source>
</evidence>
<comment type="similarity">
    <text evidence="9">Belongs to the helicase family.</text>
</comment>
<gene>
    <name evidence="12" type="ORF">FHETE_5838</name>
</gene>
<dbReference type="CDD" id="cd18037">
    <property type="entry name" value="DEXSc_Pif1_like"/>
    <property type="match status" value="1"/>
</dbReference>
<dbReference type="GO" id="GO:0005524">
    <property type="term" value="F:ATP binding"/>
    <property type="evidence" value="ECO:0007669"/>
    <property type="project" value="UniProtKB-KW"/>
</dbReference>
<dbReference type="GO" id="GO:0006310">
    <property type="term" value="P:DNA recombination"/>
    <property type="evidence" value="ECO:0007669"/>
    <property type="project" value="UniProtKB-KW"/>
</dbReference>
<dbReference type="GO" id="GO:0043139">
    <property type="term" value="F:5'-3' DNA helicase activity"/>
    <property type="evidence" value="ECO:0007669"/>
    <property type="project" value="UniProtKB-EC"/>
</dbReference>
<dbReference type="SMART" id="SM00382">
    <property type="entry name" value="AAA"/>
    <property type="match status" value="1"/>
</dbReference>
<reference evidence="12 13" key="1">
    <citation type="submission" date="2020-05" db="EMBL/GenBank/DDBJ databases">
        <title>Identification and distribution of gene clusters putatively required for synthesis of sphingolipid metabolism inhibitors in phylogenetically diverse species of the filamentous fungus Fusarium.</title>
        <authorList>
            <person name="Kim H.-S."/>
            <person name="Busman M."/>
            <person name="Brown D.W."/>
            <person name="Divon H."/>
            <person name="Uhlig S."/>
            <person name="Proctor R.H."/>
        </authorList>
    </citation>
    <scope>NUCLEOTIDE SEQUENCE [LARGE SCALE GENOMIC DNA]</scope>
    <source>
        <strain evidence="12 13">NRRL 20693</strain>
    </source>
</reference>
<evidence type="ECO:0000256" key="6">
    <source>
        <dbReference type="ARBA" id="ARBA00023125"/>
    </source>
</evidence>
<comment type="catalytic activity">
    <reaction evidence="9">
        <text>ATP + H2O = ADP + phosphate + H(+)</text>
        <dbReference type="Rhea" id="RHEA:13065"/>
        <dbReference type="ChEBI" id="CHEBI:15377"/>
        <dbReference type="ChEBI" id="CHEBI:15378"/>
        <dbReference type="ChEBI" id="CHEBI:30616"/>
        <dbReference type="ChEBI" id="CHEBI:43474"/>
        <dbReference type="ChEBI" id="CHEBI:456216"/>
        <dbReference type="EC" id="5.6.2.3"/>
    </reaction>
</comment>
<evidence type="ECO:0000256" key="7">
    <source>
        <dbReference type="ARBA" id="ARBA00023204"/>
    </source>
</evidence>
<dbReference type="InterPro" id="IPR049163">
    <property type="entry name" value="Pif1-like_2B_dom"/>
</dbReference>
<dbReference type="GO" id="GO:0000723">
    <property type="term" value="P:telomere maintenance"/>
    <property type="evidence" value="ECO:0007669"/>
    <property type="project" value="InterPro"/>
</dbReference>
<keyword evidence="13" id="KW-1185">Reference proteome</keyword>
<dbReference type="InterPro" id="IPR051055">
    <property type="entry name" value="PIF1_helicase"/>
</dbReference>
<organism evidence="12 13">
    <name type="scientific">Fusarium heterosporum</name>
    <dbReference type="NCBI Taxonomy" id="42747"/>
    <lineage>
        <taxon>Eukaryota</taxon>
        <taxon>Fungi</taxon>
        <taxon>Dikarya</taxon>
        <taxon>Ascomycota</taxon>
        <taxon>Pezizomycotina</taxon>
        <taxon>Sordariomycetes</taxon>
        <taxon>Hypocreomycetidae</taxon>
        <taxon>Hypocreales</taxon>
        <taxon>Nectriaceae</taxon>
        <taxon>Fusarium</taxon>
        <taxon>Fusarium heterosporum species complex</taxon>
    </lineage>
</organism>
<dbReference type="EMBL" id="JAAGWQ010000103">
    <property type="protein sequence ID" value="KAF5667135.1"/>
    <property type="molecule type" value="Genomic_DNA"/>
</dbReference>
<dbReference type="EC" id="5.6.2.3" evidence="9"/>
<keyword evidence="7 9" id="KW-0234">DNA repair</keyword>
<evidence type="ECO:0000256" key="3">
    <source>
        <dbReference type="ARBA" id="ARBA00022801"/>
    </source>
</evidence>
<dbReference type="OrthoDB" id="432234at2759"/>
<name>A0A8H5T7L6_FUSHE</name>
<dbReference type="CDD" id="cd18809">
    <property type="entry name" value="SF1_C_RecD"/>
    <property type="match status" value="1"/>
</dbReference>
<dbReference type="InterPro" id="IPR027417">
    <property type="entry name" value="P-loop_NTPase"/>
</dbReference>
<proteinExistence type="inferred from homology"/>
<evidence type="ECO:0000256" key="4">
    <source>
        <dbReference type="ARBA" id="ARBA00022806"/>
    </source>
</evidence>
<evidence type="ECO:0000256" key="10">
    <source>
        <dbReference type="SAM" id="MobiDB-lite"/>
    </source>
</evidence>
<evidence type="ECO:0000256" key="1">
    <source>
        <dbReference type="ARBA" id="ARBA00022741"/>
    </source>
</evidence>
<keyword evidence="1 9" id="KW-0547">Nucleotide-binding</keyword>
<keyword evidence="4 9" id="KW-0347">Helicase</keyword>
<keyword evidence="8" id="KW-0413">Isomerase</keyword>
<evidence type="ECO:0000259" key="11">
    <source>
        <dbReference type="SMART" id="SM00382"/>
    </source>
</evidence>
<sequence length="603" mass="68221">MVKTISQPHQPLPVESVPIEVTLKRKNGEQCPSPGPAPKRTERAASFISVGSHNEEPEQTEQVTSLISNGSGNDDEEKSKTVPLQEPVLCEEQQRLVDAIKQGSNVFFTGSAGTGKSTVLKAAVRALQDMGRRVYVTAPTGRAAVQVEGTTTYSFLGWSPHSLTKGEKLIFIANKNTKRRIRRTDILVIDEISMVSSNFLSHMDAFLRYQRFDRDKPFGGLQMIITGDFCQLPPVKPFDLCYNCGQPTKFDRLTDFYVCTNTYGREPCGKKFWSEDKWAFTSPVWDEANFMHVELKKIHRQKEEAFVKVLQRCRLGIPFAEEDLDLLLNHEYDVTDAAQLLSTRAEVDEINREKYNAIRKTERKYRAIEGFEWNGVDGYDNMKHGMDENGVLRSALLKDHPFDKVVNLKEGMVVMLQVNLDVRAKLVNGSQGVIVGWKEISPPDLPAQLGHEKKFREDRILEFSENHMDSNGEDEMHVFPVVKFMNGQERTIYPWCYVNPVGELDHKREASKLHRTQIPLMPGWAITIHKSQGMTLDRVIVNLARAFAEGQVYVALSRARSLYGLKIEGAEGLSVGEGGNEAVNEFLQFRFGRGTYQELLEGQ</sequence>
<dbReference type="InterPro" id="IPR003593">
    <property type="entry name" value="AAA+_ATPase"/>
</dbReference>
<dbReference type="PANTHER" id="PTHR47642:SF5">
    <property type="entry name" value="ATP-DEPENDENT DNA HELICASE"/>
    <property type="match status" value="1"/>
</dbReference>
<accession>A0A8H5T7L6</accession>
<keyword evidence="9" id="KW-0233">DNA recombination</keyword>
<feature type="region of interest" description="Disordered" evidence="10">
    <location>
        <begin position="25"/>
        <end position="82"/>
    </location>
</feature>
<comment type="caution">
    <text evidence="12">The sequence shown here is derived from an EMBL/GenBank/DDBJ whole genome shotgun (WGS) entry which is preliminary data.</text>
</comment>
<keyword evidence="3 9" id="KW-0378">Hydrolase</keyword>
<protein>
    <recommendedName>
        <fullName evidence="9">ATP-dependent DNA helicase</fullName>
        <ecNumber evidence="9">5.6.2.3</ecNumber>
    </recommendedName>
</protein>
<dbReference type="GO" id="GO:0006281">
    <property type="term" value="P:DNA repair"/>
    <property type="evidence" value="ECO:0007669"/>
    <property type="project" value="UniProtKB-KW"/>
</dbReference>
<dbReference type="SUPFAM" id="SSF52540">
    <property type="entry name" value="P-loop containing nucleoside triphosphate hydrolases"/>
    <property type="match status" value="2"/>
</dbReference>
<keyword evidence="2 9" id="KW-0227">DNA damage</keyword>
<keyword evidence="5 9" id="KW-0067">ATP-binding</keyword>
<dbReference type="PANTHER" id="PTHR47642">
    <property type="entry name" value="ATP-DEPENDENT DNA HELICASE"/>
    <property type="match status" value="1"/>
</dbReference>
<feature type="domain" description="AAA+ ATPase" evidence="11">
    <location>
        <begin position="102"/>
        <end position="222"/>
    </location>
</feature>
<dbReference type="Pfam" id="PF21530">
    <property type="entry name" value="Pif1_2B_dom"/>
    <property type="match status" value="1"/>
</dbReference>
<keyword evidence="6" id="KW-0238">DNA-binding</keyword>
<evidence type="ECO:0000256" key="5">
    <source>
        <dbReference type="ARBA" id="ARBA00022840"/>
    </source>
</evidence>
<feature type="compositionally biased region" description="Polar residues" evidence="10">
    <location>
        <begin position="60"/>
        <end position="72"/>
    </location>
</feature>
<dbReference type="AlphaFoldDB" id="A0A8H5T7L6"/>
<dbReference type="Proteomes" id="UP000567885">
    <property type="component" value="Unassembled WGS sequence"/>
</dbReference>
<comment type="cofactor">
    <cofactor evidence="9">
        <name>Mg(2+)</name>
        <dbReference type="ChEBI" id="CHEBI:18420"/>
    </cofactor>
</comment>
<evidence type="ECO:0000313" key="13">
    <source>
        <dbReference type="Proteomes" id="UP000567885"/>
    </source>
</evidence>